<organism evidence="2 3">
    <name type="scientific">Microbulbifer epialgicus</name>
    <dbReference type="NCBI Taxonomy" id="393907"/>
    <lineage>
        <taxon>Bacteria</taxon>
        <taxon>Pseudomonadati</taxon>
        <taxon>Pseudomonadota</taxon>
        <taxon>Gammaproteobacteria</taxon>
        <taxon>Cellvibrionales</taxon>
        <taxon>Microbulbiferaceae</taxon>
        <taxon>Microbulbifer</taxon>
    </lineage>
</organism>
<dbReference type="SUPFAM" id="SSF48024">
    <property type="entry name" value="N-terminal domain of DnaB helicase"/>
    <property type="match status" value="1"/>
</dbReference>
<dbReference type="Gene3D" id="1.10.860.10">
    <property type="entry name" value="DNAb Helicase, Chain A"/>
    <property type="match status" value="1"/>
</dbReference>
<protein>
    <submittedName>
        <fullName evidence="2">Uncharacterized protein</fullName>
    </submittedName>
</protein>
<comment type="caution">
    <text evidence="2">The sequence shown here is derived from an EMBL/GenBank/DDBJ whole genome shotgun (WGS) entry which is preliminary data.</text>
</comment>
<dbReference type="InterPro" id="IPR016136">
    <property type="entry name" value="DNA_helicase_N/primase_C"/>
</dbReference>
<evidence type="ECO:0000256" key="1">
    <source>
        <dbReference type="ARBA" id="ARBA00022515"/>
    </source>
</evidence>
<keyword evidence="3" id="KW-1185">Reference proteome</keyword>
<sequence>MDCAYVQSSCALYLSDLISQVGGPTYLKDLVGNNRSVAKIATYTKKVREHSILRQVITVAVHHRQRHHGFV</sequence>
<evidence type="ECO:0000313" key="3">
    <source>
        <dbReference type="Proteomes" id="UP001569428"/>
    </source>
</evidence>
<dbReference type="RefSeq" id="WP_371841200.1">
    <property type="nucleotide sequence ID" value="NZ_JBGMEK010000090.1"/>
</dbReference>
<dbReference type="EMBL" id="JBGMEK010000090">
    <property type="protein sequence ID" value="MFA0813393.1"/>
    <property type="molecule type" value="Genomic_DNA"/>
</dbReference>
<evidence type="ECO:0000313" key="2">
    <source>
        <dbReference type="EMBL" id="MFA0813393.1"/>
    </source>
</evidence>
<keyword evidence="1" id="KW-0639">Primosome</keyword>
<name>A0ABV4P6S5_9GAMM</name>
<proteinExistence type="predicted"/>
<gene>
    <name evidence="2" type="ORF">ACCI49_21075</name>
</gene>
<dbReference type="Proteomes" id="UP001569428">
    <property type="component" value="Unassembled WGS sequence"/>
</dbReference>
<accession>A0ABV4P6S5</accession>
<reference evidence="2 3" key="1">
    <citation type="submission" date="2024-08" db="EMBL/GenBank/DDBJ databases">
        <authorList>
            <person name="Ishaq N."/>
        </authorList>
    </citation>
    <scope>NUCLEOTIDE SEQUENCE [LARGE SCALE GENOMIC DNA]</scope>
    <source>
        <strain evidence="2 3">DSM 18651</strain>
    </source>
</reference>
<dbReference type="InterPro" id="IPR036185">
    <property type="entry name" value="DNA_heli_DnaB-like_N_sf"/>
</dbReference>